<evidence type="ECO:0000313" key="3">
    <source>
        <dbReference type="Proteomes" id="UP001189756"/>
    </source>
</evidence>
<organism evidence="2 3">
    <name type="scientific">Ralstonia thomasii</name>
    <dbReference type="NCBI Taxonomy" id="3058596"/>
    <lineage>
        <taxon>Bacteria</taxon>
        <taxon>Pseudomonadati</taxon>
        <taxon>Pseudomonadota</taxon>
        <taxon>Betaproteobacteria</taxon>
        <taxon>Burkholderiales</taxon>
        <taxon>Burkholderiaceae</taxon>
        <taxon>Ralstonia</taxon>
    </lineage>
</organism>
<proteinExistence type="predicted"/>
<feature type="region of interest" description="Disordered" evidence="1">
    <location>
        <begin position="246"/>
        <end position="281"/>
    </location>
</feature>
<gene>
    <name evidence="2" type="ORF">R77560_01995</name>
</gene>
<feature type="compositionally biased region" description="Low complexity" evidence="1">
    <location>
        <begin position="248"/>
        <end position="281"/>
    </location>
</feature>
<reference evidence="2" key="1">
    <citation type="submission" date="2023-07" db="EMBL/GenBank/DDBJ databases">
        <authorList>
            <person name="Peeters C."/>
        </authorList>
    </citation>
    <scope>NUCLEOTIDE SEQUENCE</scope>
    <source>
        <strain evidence="2">R-77560</strain>
    </source>
</reference>
<dbReference type="Proteomes" id="UP001189756">
    <property type="component" value="Unassembled WGS sequence"/>
</dbReference>
<dbReference type="EMBL" id="CATZAZ010000003">
    <property type="protein sequence ID" value="CAJ0790334.1"/>
    <property type="molecule type" value="Genomic_DNA"/>
</dbReference>
<name>A0AAD2EZU1_9RALS</name>
<evidence type="ECO:0000313" key="2">
    <source>
        <dbReference type="EMBL" id="CAJ0790334.1"/>
    </source>
</evidence>
<protein>
    <submittedName>
        <fullName evidence="2">Uncharacterized protein</fullName>
    </submittedName>
</protein>
<sequence length="484" mass="49130">MPWSFFFRLARSWTGLRRVLALLVLVLVFGPTLAFSASDPGSNGHVWWSGGYSGNSAVAACTAYVAVAYPGMVIDGYDSAAGFCKGHWPSDPNQCGGVCNIGVSQDSSCVAGYVLQPDGTCKSSSPSCSDPSLMNKYRGAGWTTSSTANGAPDYICIKGCQYDPGSLTVTYPNSSSVTGYTSGGRAGSSSGQSCDMTNWPQITIDVDMSNATDVSKLPPSPERCAAQGRFFGQVNGVDVCSPAVPGGSTTSTSNSSSTTNDAPASSPAASSTNDTTTRTTCTDTTCTTTTVVAVGGGGGVAGGASSPGASTCQSGQGASAVAGTCTTTTTTSRDDYCKANPKAPQCEQDSASGGADCGSPPACSGDAISCAILQQQWNTRCELQKGGDAASALGQQIQAGNDPMASQLPTPGKSDASPVSMADKFSSVDNMGIAEQCLQPIGFSVFGFSYSFDTGPLCKLGQVIGMLNVMGTLMLCAYMLKGSF</sequence>
<evidence type="ECO:0000256" key="1">
    <source>
        <dbReference type="SAM" id="MobiDB-lite"/>
    </source>
</evidence>
<dbReference type="AlphaFoldDB" id="A0AAD2EZU1"/>
<comment type="caution">
    <text evidence="2">The sequence shown here is derived from an EMBL/GenBank/DDBJ whole genome shotgun (WGS) entry which is preliminary data.</text>
</comment>
<accession>A0AAD2EZU1</accession>
<dbReference type="NCBIfam" id="NF041109">
    <property type="entry name" value="VF_TspB_C_term"/>
    <property type="match status" value="1"/>
</dbReference>